<evidence type="ECO:0000313" key="4">
    <source>
        <dbReference type="EMBL" id="MCU6743480.1"/>
    </source>
</evidence>
<keyword evidence="2" id="KW-1133">Transmembrane helix</keyword>
<gene>
    <name evidence="4" type="ORF">OCV77_03005</name>
</gene>
<reference evidence="4 5" key="1">
    <citation type="journal article" date="2021" name="ISME Commun">
        <title>Automated analysis of genomic sequences facilitates high-throughput and comprehensive description of bacteria.</title>
        <authorList>
            <person name="Hitch T.C.A."/>
        </authorList>
    </citation>
    <scope>NUCLEOTIDE SEQUENCE [LARGE SCALE GENOMIC DNA]</scope>
    <source>
        <strain evidence="4 5">Sanger_18</strain>
    </source>
</reference>
<dbReference type="Proteomes" id="UP001652432">
    <property type="component" value="Unassembled WGS sequence"/>
</dbReference>
<dbReference type="Pfam" id="PF14559">
    <property type="entry name" value="TPR_19"/>
    <property type="match status" value="1"/>
</dbReference>
<dbReference type="EMBL" id="JAOQKJ010000002">
    <property type="protein sequence ID" value="MCU6743480.1"/>
    <property type="molecule type" value="Genomic_DNA"/>
</dbReference>
<protein>
    <submittedName>
        <fullName evidence="4">Chitobiase/beta-hexosaminidase C-terminal domain-containing protein</fullName>
    </submittedName>
</protein>
<accession>A0ABT2SZU9</accession>
<keyword evidence="5" id="KW-1185">Reference proteome</keyword>
<organism evidence="4 5">
    <name type="scientific">Suilimivivens aceti</name>
    <dbReference type="NCBI Taxonomy" id="2981774"/>
    <lineage>
        <taxon>Bacteria</taxon>
        <taxon>Bacillati</taxon>
        <taxon>Bacillota</taxon>
        <taxon>Clostridia</taxon>
        <taxon>Lachnospirales</taxon>
        <taxon>Lachnospiraceae</taxon>
        <taxon>Suilimivivens</taxon>
    </lineage>
</organism>
<feature type="domain" description="GH29D-like beta-sandwich" evidence="3">
    <location>
        <begin position="228"/>
        <end position="292"/>
    </location>
</feature>
<evidence type="ECO:0000313" key="5">
    <source>
        <dbReference type="Proteomes" id="UP001652432"/>
    </source>
</evidence>
<name>A0ABT2SZU9_9FIRM</name>
<evidence type="ECO:0000259" key="3">
    <source>
        <dbReference type="Pfam" id="PF13290"/>
    </source>
</evidence>
<feature type="region of interest" description="Disordered" evidence="1">
    <location>
        <begin position="45"/>
        <end position="66"/>
    </location>
</feature>
<evidence type="ECO:0000256" key="2">
    <source>
        <dbReference type="SAM" id="Phobius"/>
    </source>
</evidence>
<evidence type="ECO:0000256" key="1">
    <source>
        <dbReference type="SAM" id="MobiDB-lite"/>
    </source>
</evidence>
<comment type="caution">
    <text evidence="4">The sequence shown here is derived from an EMBL/GenBank/DDBJ whole genome shotgun (WGS) entry which is preliminary data.</text>
</comment>
<dbReference type="Gene3D" id="1.25.40.10">
    <property type="entry name" value="Tetratricopeptide repeat domain"/>
    <property type="match status" value="1"/>
</dbReference>
<dbReference type="RefSeq" id="WP_262573228.1">
    <property type="nucleotide sequence ID" value="NZ_JAOQKJ010000002.1"/>
</dbReference>
<sequence length="482" mass="54203">MKCPSCGKEIEPGHLYCESCGLEIRIVPDFEPEIENSITETLSTVGEEIKERETEGNGQEAETNGKEHEGFFLEEMNRSRIRSRVISLAAALLAIVISVPLLYIHYSASYQTQKAEKLADQGKYREAAALLEKAGRQEGDIVRNTLLLASCYEQLDDTEKAIQVLTEEIDKGQFPSEEMEKLYERVIRLYEKQGRFDAINDLLSDCRDESITTAFQHYMALPPVYNYESGNYDEVLYLRLQANTTGHIYYTLDGTTPTASSEIYTSPIFLEAGRYQVNAVFINEYGIESDVVRNWYSINLTVPEAPAVLPESGKYQVPTLIEMDIPVGCSIYYTTDKSEPDSSSILYTEPISMPLGRSNYKFVVISAEGVKSEVTSRSYEFTMDGSVSLNTASSAVIRALMAQHILTDEKGHAFGETGIHSFVYETVVQIGNSYYYIFGEYVTDGNGNRKKEERMYAVEVYTGTPNRLIYDENGQMGLIPLI</sequence>
<keyword evidence="2" id="KW-0812">Transmembrane</keyword>
<feature type="transmembrane region" description="Helical" evidence="2">
    <location>
        <begin position="85"/>
        <end position="106"/>
    </location>
</feature>
<dbReference type="Pfam" id="PF13290">
    <property type="entry name" value="CHB_HEX_C_1"/>
    <property type="match status" value="2"/>
</dbReference>
<dbReference type="InterPro" id="IPR059177">
    <property type="entry name" value="GH29D-like_dom"/>
</dbReference>
<feature type="domain" description="GH29D-like beta-sandwich" evidence="3">
    <location>
        <begin position="310"/>
        <end position="376"/>
    </location>
</feature>
<dbReference type="InterPro" id="IPR011990">
    <property type="entry name" value="TPR-like_helical_dom_sf"/>
</dbReference>
<keyword evidence="2" id="KW-0472">Membrane</keyword>
<dbReference type="SUPFAM" id="SSF48452">
    <property type="entry name" value="TPR-like"/>
    <property type="match status" value="1"/>
</dbReference>
<proteinExistence type="predicted"/>